<dbReference type="Proteomes" id="UP000193719">
    <property type="component" value="Unassembled WGS sequence"/>
</dbReference>
<dbReference type="SMART" id="SM00671">
    <property type="entry name" value="SEL1"/>
    <property type="match status" value="7"/>
</dbReference>
<proteinExistence type="predicted"/>
<comment type="caution">
    <text evidence="2">The sequence shown here is derived from an EMBL/GenBank/DDBJ whole genome shotgun (WGS) entry which is preliminary data.</text>
</comment>
<keyword evidence="1" id="KW-0677">Repeat</keyword>
<reference evidence="2 3" key="2">
    <citation type="submission" date="2016-08" db="EMBL/GenBank/DDBJ databases">
        <title>Pervasive Adenine N6-methylation of Active Genes in Fungi.</title>
        <authorList>
            <consortium name="DOE Joint Genome Institute"/>
            <person name="Mondo S.J."/>
            <person name="Dannebaum R.O."/>
            <person name="Kuo R.C."/>
            <person name="Labutti K."/>
            <person name="Haridas S."/>
            <person name="Kuo A."/>
            <person name="Salamov A."/>
            <person name="Ahrendt S.R."/>
            <person name="Lipzen A."/>
            <person name="Sullivan W."/>
            <person name="Andreopoulos W.B."/>
            <person name="Clum A."/>
            <person name="Lindquist E."/>
            <person name="Daum C."/>
            <person name="Ramamoorthy G.K."/>
            <person name="Gryganskyi A."/>
            <person name="Culley D."/>
            <person name="Magnuson J.K."/>
            <person name="James T.Y."/>
            <person name="O'Malley M.A."/>
            <person name="Stajich J.E."/>
            <person name="Spatafora J.W."/>
            <person name="Visel A."/>
            <person name="Grigoriev I.V."/>
        </authorList>
    </citation>
    <scope>NUCLEOTIDE SEQUENCE [LARGE SCALE GENOMIC DNA]</scope>
    <source>
        <strain evidence="3">finn</strain>
    </source>
</reference>
<keyword evidence="3" id="KW-1185">Reference proteome</keyword>
<dbReference type="Pfam" id="PF08238">
    <property type="entry name" value="Sel1"/>
    <property type="match status" value="7"/>
</dbReference>
<accession>A0A1Y1V5K3</accession>
<reference evidence="2 3" key="1">
    <citation type="submission" date="2016-08" db="EMBL/GenBank/DDBJ databases">
        <title>Genomes of anaerobic fungi encode conserved fungal cellulosomes for biomass hydrolysis.</title>
        <authorList>
            <consortium name="DOE Joint Genome Institute"/>
            <person name="Haitjema C.H."/>
            <person name="Gilmore S.P."/>
            <person name="Henske J.K."/>
            <person name="Solomon K.V."/>
            <person name="De Groot R."/>
            <person name="Kuo A."/>
            <person name="Mondo S.J."/>
            <person name="Salamov A.A."/>
            <person name="Labutti K."/>
            <person name="Zhao Z."/>
            <person name="Chiniquy J."/>
            <person name="Barry K."/>
            <person name="Brewer H.M."/>
            <person name="Purvine S.O."/>
            <person name="Wright A.T."/>
            <person name="Boxma B."/>
            <person name="Van Alen T."/>
            <person name="Hackstein J.H."/>
            <person name="Baker S.E."/>
            <person name="Grigoriev I.V."/>
            <person name="O'Malley M.A."/>
        </authorList>
    </citation>
    <scope>NUCLEOTIDE SEQUENCE [LARGE SCALE GENOMIC DNA]</scope>
    <source>
        <strain evidence="3">finn</strain>
    </source>
</reference>
<evidence type="ECO:0000313" key="3">
    <source>
        <dbReference type="Proteomes" id="UP000193719"/>
    </source>
</evidence>
<sequence>MSPIINDAYYDEGVYSVSGFSVVSGNTSVVSEDVESVLTDQLQQTINRRPTFIKNKSNQKVRIGGADPHTFQKTLNAYRQNAHNATDPALQFQYAKFLIEAANDQYENSSSSSNIKNKNDLFDEGFKFLKKLSNAGYPDAQYYLASSYNQDGEWDKAYPLYVQAAKHNHPIASYEIATYYESKKNYKKASQYYKKSASQGYSLAMYRLGCAALRGEMHMRKDIKNAIKWLKRAAATATKENNGAAAAYELSVLYEDGYPPSIYRDELYSLELLVQAAELDYPPAQYKLGWCFEYGELGCPTDAVQSIHWFLLAAENEEPNAQFSLAGWYLTGAEGVIEPNDKEAFEWAMRAAKQGYVKAEYAVAYFYEMGIGKEKNMKEALHWYAIAAEHGDER</sequence>
<dbReference type="EMBL" id="MCFH01000029">
    <property type="protein sequence ID" value="ORX47847.1"/>
    <property type="molecule type" value="Genomic_DNA"/>
</dbReference>
<dbReference type="OrthoDB" id="272077at2759"/>
<dbReference type="PANTHER" id="PTHR46430:SF3">
    <property type="entry name" value="ACTIVATOR OF C KINASE PROTEIN 1"/>
    <property type="match status" value="1"/>
</dbReference>
<name>A0A1Y1V5K3_9FUNG</name>
<evidence type="ECO:0000313" key="2">
    <source>
        <dbReference type="EMBL" id="ORX47847.1"/>
    </source>
</evidence>
<dbReference type="PANTHER" id="PTHR46430">
    <property type="entry name" value="PROTEIN SKT5-RELATED"/>
    <property type="match status" value="1"/>
</dbReference>
<dbReference type="SUPFAM" id="SSF81901">
    <property type="entry name" value="HCP-like"/>
    <property type="match status" value="1"/>
</dbReference>
<dbReference type="AlphaFoldDB" id="A0A1Y1V5K3"/>
<dbReference type="STRING" id="1754191.A0A1Y1V5K3"/>
<organism evidence="2 3">
    <name type="scientific">Piromyces finnis</name>
    <dbReference type="NCBI Taxonomy" id="1754191"/>
    <lineage>
        <taxon>Eukaryota</taxon>
        <taxon>Fungi</taxon>
        <taxon>Fungi incertae sedis</taxon>
        <taxon>Chytridiomycota</taxon>
        <taxon>Chytridiomycota incertae sedis</taxon>
        <taxon>Neocallimastigomycetes</taxon>
        <taxon>Neocallimastigales</taxon>
        <taxon>Neocallimastigaceae</taxon>
        <taxon>Piromyces</taxon>
    </lineage>
</organism>
<dbReference type="InterPro" id="IPR011990">
    <property type="entry name" value="TPR-like_helical_dom_sf"/>
</dbReference>
<dbReference type="Gene3D" id="1.25.40.10">
    <property type="entry name" value="Tetratricopeptide repeat domain"/>
    <property type="match status" value="2"/>
</dbReference>
<evidence type="ECO:0000256" key="1">
    <source>
        <dbReference type="ARBA" id="ARBA00022737"/>
    </source>
</evidence>
<protein>
    <submittedName>
        <fullName evidence="2">HCP-like protein</fullName>
    </submittedName>
</protein>
<dbReference type="InterPro" id="IPR006597">
    <property type="entry name" value="Sel1-like"/>
</dbReference>
<gene>
    <name evidence="2" type="ORF">BCR36DRAFT_294703</name>
</gene>
<dbReference type="InterPro" id="IPR051726">
    <property type="entry name" value="Chitin_Synth_Reg"/>
</dbReference>